<sequence>MASPSPDQDTPTRRPNWKYIAVLIVFFIVNIAVYSLTSNPTKGLKQPMPRPASHLEPLPTAPGFCPFPAQRDPLVSVSGARSYVVAPYVEHRGGGRQIRAISIVYRPEPDNYQCLLCCGGRNFSVSASRNVHSDHFGFDYCAGDIFCPVASGCAEPEHVAIFSRGQHQEPAFFPVQNRELRTSGFEYNFTVCISTMYGNYSNLLQVVQSMEMYRLLGVGRVAVYKNSCSPEVERALDYYEAQGLVEVVPWPVTSFINVSPGWRKSASPGDLHYYGQIPALNDCLYRYMYRTKYVALHDIDELILPQRVDDWNQLLVRLEQRYSADRGFEFENHVFPVSVSDQIDKYRPREWEKVKGVNVLEHVFREPNIPNRFNNFKVIANPRLVFETTVHGFLRSMHGTVRVDRDEAHLYHVKKGARPELSPSDLIRDDRVRHYAPRLVPAVSDVLKHISNSVE</sequence>
<dbReference type="InterPro" id="IPR008166">
    <property type="entry name" value="Glyco_transf_92"/>
</dbReference>
<dbReference type="Proteomes" id="UP001044222">
    <property type="component" value="Chromosome 13"/>
</dbReference>
<evidence type="ECO:0000313" key="10">
    <source>
        <dbReference type="Proteomes" id="UP001044222"/>
    </source>
</evidence>
<keyword evidence="6 8" id="KW-1133">Transmembrane helix</keyword>
<feature type="transmembrane region" description="Helical" evidence="8">
    <location>
        <begin position="20"/>
        <end position="37"/>
    </location>
</feature>
<comment type="similarity">
    <text evidence="2 8">Belongs to the glycosyltransferase 92 family.</text>
</comment>
<dbReference type="GO" id="GO:0005737">
    <property type="term" value="C:cytoplasm"/>
    <property type="evidence" value="ECO:0007669"/>
    <property type="project" value="TreeGrafter"/>
</dbReference>
<dbReference type="Pfam" id="PF01697">
    <property type="entry name" value="Glyco_transf_92"/>
    <property type="match status" value="1"/>
</dbReference>
<dbReference type="PANTHER" id="PTHR21461">
    <property type="entry name" value="GLYCOSYLTRANSFERASE FAMILY 92 PROTEIN"/>
    <property type="match status" value="1"/>
</dbReference>
<organism evidence="9 10">
    <name type="scientific">Anguilla anguilla</name>
    <name type="common">European freshwater eel</name>
    <name type="synonym">Muraena anguilla</name>
    <dbReference type="NCBI Taxonomy" id="7936"/>
    <lineage>
        <taxon>Eukaryota</taxon>
        <taxon>Metazoa</taxon>
        <taxon>Chordata</taxon>
        <taxon>Craniata</taxon>
        <taxon>Vertebrata</taxon>
        <taxon>Euteleostomi</taxon>
        <taxon>Actinopterygii</taxon>
        <taxon>Neopterygii</taxon>
        <taxon>Teleostei</taxon>
        <taxon>Anguilliformes</taxon>
        <taxon>Anguillidae</taxon>
        <taxon>Anguilla</taxon>
    </lineage>
</organism>
<dbReference type="EMBL" id="JAFIRN010000013">
    <property type="protein sequence ID" value="KAG5836688.1"/>
    <property type="molecule type" value="Genomic_DNA"/>
</dbReference>
<evidence type="ECO:0000256" key="6">
    <source>
        <dbReference type="ARBA" id="ARBA00022989"/>
    </source>
</evidence>
<keyword evidence="3 8" id="KW-0328">Glycosyltransferase</keyword>
<proteinExistence type="inferred from homology"/>
<evidence type="ECO:0000256" key="5">
    <source>
        <dbReference type="ARBA" id="ARBA00022692"/>
    </source>
</evidence>
<dbReference type="GO" id="GO:0016020">
    <property type="term" value="C:membrane"/>
    <property type="evidence" value="ECO:0007669"/>
    <property type="project" value="UniProtKB-SubCell"/>
</dbReference>
<gene>
    <name evidence="9" type="ORF">ANANG_G00231070</name>
</gene>
<keyword evidence="10" id="KW-1185">Reference proteome</keyword>
<comment type="subcellular location">
    <subcellularLocation>
        <location evidence="1">Membrane</location>
        <topology evidence="1">Single-pass membrane protein</topology>
    </subcellularLocation>
</comment>
<reference evidence="9" key="1">
    <citation type="submission" date="2021-01" db="EMBL/GenBank/DDBJ databases">
        <title>A chromosome-scale assembly of European eel, Anguilla anguilla.</title>
        <authorList>
            <person name="Henkel C."/>
            <person name="Jong-Raadsen S.A."/>
            <person name="Dufour S."/>
            <person name="Weltzien F.-A."/>
            <person name="Palstra A.P."/>
            <person name="Pelster B."/>
            <person name="Spaink H.P."/>
            <person name="Van Den Thillart G.E."/>
            <person name="Jansen H."/>
            <person name="Zahm M."/>
            <person name="Klopp C."/>
            <person name="Cedric C."/>
            <person name="Louis A."/>
            <person name="Berthelot C."/>
            <person name="Parey E."/>
            <person name="Roest Crollius H."/>
            <person name="Montfort J."/>
            <person name="Robinson-Rechavi M."/>
            <person name="Bucao C."/>
            <person name="Bouchez O."/>
            <person name="Gislard M."/>
            <person name="Lluch J."/>
            <person name="Milhes M."/>
            <person name="Lampietro C."/>
            <person name="Lopez Roques C."/>
            <person name="Donnadieu C."/>
            <person name="Braasch I."/>
            <person name="Desvignes T."/>
            <person name="Postlethwait J."/>
            <person name="Bobe J."/>
            <person name="Guiguen Y."/>
            <person name="Dirks R."/>
        </authorList>
    </citation>
    <scope>NUCLEOTIDE SEQUENCE</scope>
    <source>
        <strain evidence="9">Tag_6206</strain>
        <tissue evidence="9">Liver</tissue>
    </source>
</reference>
<dbReference type="PANTHER" id="PTHR21461:SF52">
    <property type="entry name" value="GLYCOSYLTRANSFERASE FAMILY 92 PROTEIN"/>
    <property type="match status" value="1"/>
</dbReference>
<keyword evidence="7 8" id="KW-0472">Membrane</keyword>
<evidence type="ECO:0000313" key="9">
    <source>
        <dbReference type="EMBL" id="KAG5836688.1"/>
    </source>
</evidence>
<dbReference type="AlphaFoldDB" id="A0A9D3LXH2"/>
<dbReference type="GO" id="GO:0016757">
    <property type="term" value="F:glycosyltransferase activity"/>
    <property type="evidence" value="ECO:0007669"/>
    <property type="project" value="UniProtKB-UniRule"/>
</dbReference>
<keyword evidence="4 8" id="KW-0808">Transferase</keyword>
<evidence type="ECO:0000256" key="8">
    <source>
        <dbReference type="RuleBase" id="RU366017"/>
    </source>
</evidence>
<keyword evidence="5 8" id="KW-0812">Transmembrane</keyword>
<dbReference type="EC" id="2.4.1.-" evidence="8"/>
<comment type="caution">
    <text evidence="9">The sequence shown here is derived from an EMBL/GenBank/DDBJ whole genome shotgun (WGS) entry which is preliminary data.</text>
</comment>
<accession>A0A9D3LXH2</accession>
<protein>
    <recommendedName>
        <fullName evidence="8">Glycosyltransferase family 92 protein</fullName>
        <ecNumber evidence="8">2.4.1.-</ecNumber>
    </recommendedName>
</protein>
<evidence type="ECO:0000256" key="3">
    <source>
        <dbReference type="ARBA" id="ARBA00022676"/>
    </source>
</evidence>
<evidence type="ECO:0000256" key="7">
    <source>
        <dbReference type="ARBA" id="ARBA00023136"/>
    </source>
</evidence>
<evidence type="ECO:0000256" key="2">
    <source>
        <dbReference type="ARBA" id="ARBA00007647"/>
    </source>
</evidence>
<evidence type="ECO:0000256" key="4">
    <source>
        <dbReference type="ARBA" id="ARBA00022679"/>
    </source>
</evidence>
<name>A0A9D3LXH2_ANGAN</name>
<evidence type="ECO:0000256" key="1">
    <source>
        <dbReference type="ARBA" id="ARBA00004167"/>
    </source>
</evidence>